<dbReference type="Pfam" id="PF12937">
    <property type="entry name" value="F-box-like"/>
    <property type="match status" value="1"/>
</dbReference>
<protein>
    <submittedName>
        <fullName evidence="3">F-box domain-containing protein</fullName>
    </submittedName>
</protein>
<dbReference type="AlphaFoldDB" id="A0A914EN24"/>
<dbReference type="CDD" id="cd09917">
    <property type="entry name" value="F-box_SF"/>
    <property type="match status" value="1"/>
</dbReference>
<dbReference type="PROSITE" id="PS50181">
    <property type="entry name" value="FBOX"/>
    <property type="match status" value="1"/>
</dbReference>
<reference evidence="3" key="1">
    <citation type="submission" date="2022-11" db="UniProtKB">
        <authorList>
            <consortium name="WormBaseParasite"/>
        </authorList>
    </citation>
    <scope>IDENTIFICATION</scope>
</reference>
<feature type="domain" description="F-box" evidence="1">
    <location>
        <begin position="1"/>
        <end position="47"/>
    </location>
</feature>
<sequence>MDHTPSEILLELFFFLDRNEIERNQLVCRRWNSTIHKSLLLMPYRKLKGFDIITSPFYSVIAEGEVIFEVGDRESVQRRAESLKYCIIEELKLGNSHDLRTKPIQEIFKSLVTSSGAKLRVLSLRYDCNEKSDFIKEFIMQYISPVTEIHLPSSSLRTNFWKRFRN</sequence>
<dbReference type="InterPro" id="IPR032675">
    <property type="entry name" value="LRR_dom_sf"/>
</dbReference>
<organism evidence="2 3">
    <name type="scientific">Acrobeloides nanus</name>
    <dbReference type="NCBI Taxonomy" id="290746"/>
    <lineage>
        <taxon>Eukaryota</taxon>
        <taxon>Metazoa</taxon>
        <taxon>Ecdysozoa</taxon>
        <taxon>Nematoda</taxon>
        <taxon>Chromadorea</taxon>
        <taxon>Rhabditida</taxon>
        <taxon>Tylenchina</taxon>
        <taxon>Cephalobomorpha</taxon>
        <taxon>Cephaloboidea</taxon>
        <taxon>Cephalobidae</taxon>
        <taxon>Acrobeloides</taxon>
    </lineage>
</organism>
<dbReference type="InterPro" id="IPR036047">
    <property type="entry name" value="F-box-like_dom_sf"/>
</dbReference>
<evidence type="ECO:0000259" key="1">
    <source>
        <dbReference type="PROSITE" id="PS50181"/>
    </source>
</evidence>
<evidence type="ECO:0000313" key="2">
    <source>
        <dbReference type="Proteomes" id="UP000887540"/>
    </source>
</evidence>
<accession>A0A914EN24</accession>
<evidence type="ECO:0000313" key="3">
    <source>
        <dbReference type="WBParaSite" id="ACRNAN_scaffold8894.g19247.t1"/>
    </source>
</evidence>
<name>A0A914EN24_9BILA</name>
<dbReference type="Gene3D" id="3.80.10.10">
    <property type="entry name" value="Ribonuclease Inhibitor"/>
    <property type="match status" value="1"/>
</dbReference>
<dbReference type="SUPFAM" id="SSF81383">
    <property type="entry name" value="F-box domain"/>
    <property type="match status" value="1"/>
</dbReference>
<dbReference type="Proteomes" id="UP000887540">
    <property type="component" value="Unplaced"/>
</dbReference>
<proteinExistence type="predicted"/>
<dbReference type="WBParaSite" id="ACRNAN_scaffold8894.g19247.t1">
    <property type="protein sequence ID" value="ACRNAN_scaffold8894.g19247.t1"/>
    <property type="gene ID" value="ACRNAN_scaffold8894.g19247"/>
</dbReference>
<keyword evidence="2" id="KW-1185">Reference proteome</keyword>
<dbReference type="InterPro" id="IPR001810">
    <property type="entry name" value="F-box_dom"/>
</dbReference>